<comment type="caution">
    <text evidence="1">The sequence shown here is derived from an EMBL/GenBank/DDBJ whole genome shotgun (WGS) entry which is preliminary data.</text>
</comment>
<protein>
    <submittedName>
        <fullName evidence="1">Uncharacterized protein</fullName>
    </submittedName>
</protein>
<dbReference type="Gene3D" id="3.90.1530.10">
    <property type="entry name" value="Conserved hypothetical protein from pyrococcus furiosus pfu- 392566-001, ParB domain"/>
    <property type="match status" value="1"/>
</dbReference>
<evidence type="ECO:0000313" key="1">
    <source>
        <dbReference type="EMBL" id="KZB64811.1"/>
    </source>
</evidence>
<name>A0A154L5P9_9PROT</name>
<dbReference type="AlphaFoldDB" id="A0A154L5P9"/>
<accession>A0A154L5P9</accession>
<proteinExistence type="predicted"/>
<organism evidence="1 2">
    <name type="scientific">Thalassospira lucentensis</name>
    <dbReference type="NCBI Taxonomy" id="168935"/>
    <lineage>
        <taxon>Bacteria</taxon>
        <taxon>Pseudomonadati</taxon>
        <taxon>Pseudomonadota</taxon>
        <taxon>Alphaproteobacteria</taxon>
        <taxon>Rhodospirillales</taxon>
        <taxon>Thalassospiraceae</taxon>
        <taxon>Thalassospira</taxon>
    </lineage>
</organism>
<dbReference type="Proteomes" id="UP000076335">
    <property type="component" value="Unassembled WGS sequence"/>
</dbReference>
<dbReference type="InterPro" id="IPR036086">
    <property type="entry name" value="ParB/Sulfiredoxin_sf"/>
</dbReference>
<gene>
    <name evidence="1" type="ORF">AUP42_18335</name>
</gene>
<reference evidence="1 2" key="1">
    <citation type="submission" date="2015-12" db="EMBL/GenBank/DDBJ databases">
        <title>Genome sequence of Thalassospira lucentensis MCCC 1A02072.</title>
        <authorList>
            <person name="Lu L."/>
            <person name="Lai Q."/>
            <person name="Shao Z."/>
            <person name="Qian P."/>
        </authorList>
    </citation>
    <scope>NUCLEOTIDE SEQUENCE [LARGE SCALE GENOMIC DNA]</scope>
    <source>
        <strain evidence="1 2">MCCC 1A02072</strain>
    </source>
</reference>
<dbReference type="SUPFAM" id="SSF110849">
    <property type="entry name" value="ParB/Sulfiredoxin"/>
    <property type="match status" value="1"/>
</dbReference>
<evidence type="ECO:0000313" key="2">
    <source>
        <dbReference type="Proteomes" id="UP000076335"/>
    </source>
</evidence>
<sequence length="157" mass="17647">MTITQQKWPIVLIDPHRLRRHEEHDAAHACALHDAILAAGVWTTPIIVEWEDLIVMDGHHRLSVACAAGLSQVPCLMADYQSVRVESRRAEFVVTPNDIRQRARTGLLYPPKTTRHHIPSEWNSCCAVELAALRKITAPNCAWAHSLLPNPEDRCAV</sequence>
<dbReference type="RefSeq" id="WP_062951520.1">
    <property type="nucleotide sequence ID" value="NZ_LPVY01000011.1"/>
</dbReference>
<dbReference type="CDD" id="cd16400">
    <property type="entry name" value="ParB_Srx_like_nuclease"/>
    <property type="match status" value="1"/>
</dbReference>
<dbReference type="OrthoDB" id="8565623at2"/>
<dbReference type="EMBL" id="LPVY01000011">
    <property type="protein sequence ID" value="KZB64811.1"/>
    <property type="molecule type" value="Genomic_DNA"/>
</dbReference>